<keyword evidence="5" id="KW-1185">Reference proteome</keyword>
<evidence type="ECO:0000256" key="2">
    <source>
        <dbReference type="ARBA" id="ARBA00022801"/>
    </source>
</evidence>
<dbReference type="Gene3D" id="3.40.50.1820">
    <property type="entry name" value="alpha/beta hydrolase"/>
    <property type="match status" value="1"/>
</dbReference>
<feature type="domain" description="Thioesterase TesA-like" evidence="3">
    <location>
        <begin position="30"/>
        <end position="257"/>
    </location>
</feature>
<dbReference type="SMART" id="SM00824">
    <property type="entry name" value="PKS_TE"/>
    <property type="match status" value="1"/>
</dbReference>
<dbReference type="InterPro" id="IPR001031">
    <property type="entry name" value="Thioesterase"/>
</dbReference>
<protein>
    <submittedName>
        <fullName evidence="4">Thioesterase II family protein</fullName>
    </submittedName>
</protein>
<dbReference type="InterPro" id="IPR029058">
    <property type="entry name" value="AB_hydrolase_fold"/>
</dbReference>
<name>A0ABW0YX35_9ACTN</name>
<dbReference type="RefSeq" id="WP_390313631.1">
    <property type="nucleotide sequence ID" value="NZ_JBHSPB010000001.1"/>
</dbReference>
<comment type="caution">
    <text evidence="4">The sequence shown here is derived from an EMBL/GenBank/DDBJ whole genome shotgun (WGS) entry which is preliminary data.</text>
</comment>
<keyword evidence="2" id="KW-0378">Hydrolase</keyword>
<dbReference type="SUPFAM" id="SSF53474">
    <property type="entry name" value="alpha/beta-Hydrolases"/>
    <property type="match status" value="1"/>
</dbReference>
<dbReference type="Proteomes" id="UP001596083">
    <property type="component" value="Unassembled WGS sequence"/>
</dbReference>
<proteinExistence type="inferred from homology"/>
<dbReference type="InterPro" id="IPR020802">
    <property type="entry name" value="TesA-like"/>
</dbReference>
<dbReference type="PANTHER" id="PTHR11487:SF0">
    <property type="entry name" value="S-ACYL FATTY ACID SYNTHASE THIOESTERASE, MEDIUM CHAIN"/>
    <property type="match status" value="1"/>
</dbReference>
<gene>
    <name evidence="4" type="ORF">ACFP1Z_00530</name>
</gene>
<sequence length="267" mass="28682">MSPADLLAPGSLWFPRYGADPVPDAALRLVCFPYAGGTASVYRDWQPHLGGRTEVTAVQLPGRGLRLREAPYTRAAPLVADLTAALLTEGLLNRPYAFFGHSMGALLAHEVAHALRERGEPGPLHLFASGSRAPHLYGERADHLLSDAALRGFADGLGGLGHTGANPAGGAYFERRLPVLRADLTVCGTYRWRPRRPLTCPMTAFSAAGDPIAGPEDVEAWRPHTTGSFLRHHLPGGHFYLNGPARKPLLRELHTELDRLAAASAAT</sequence>
<dbReference type="InterPro" id="IPR012223">
    <property type="entry name" value="TEII"/>
</dbReference>
<reference evidence="5" key="1">
    <citation type="journal article" date="2019" name="Int. J. Syst. Evol. Microbiol.">
        <title>The Global Catalogue of Microorganisms (GCM) 10K type strain sequencing project: providing services to taxonomists for standard genome sequencing and annotation.</title>
        <authorList>
            <consortium name="The Broad Institute Genomics Platform"/>
            <consortium name="The Broad Institute Genome Sequencing Center for Infectious Disease"/>
            <person name="Wu L."/>
            <person name="Ma J."/>
        </authorList>
    </citation>
    <scope>NUCLEOTIDE SEQUENCE [LARGE SCALE GENOMIC DNA]</scope>
    <source>
        <strain evidence="5">CGMCC 4.7304</strain>
    </source>
</reference>
<evidence type="ECO:0000313" key="4">
    <source>
        <dbReference type="EMBL" id="MFC5718665.1"/>
    </source>
</evidence>
<dbReference type="PANTHER" id="PTHR11487">
    <property type="entry name" value="THIOESTERASE"/>
    <property type="match status" value="1"/>
</dbReference>
<evidence type="ECO:0000256" key="1">
    <source>
        <dbReference type="ARBA" id="ARBA00007169"/>
    </source>
</evidence>
<dbReference type="EMBL" id="JBHSPB010000001">
    <property type="protein sequence ID" value="MFC5718665.1"/>
    <property type="molecule type" value="Genomic_DNA"/>
</dbReference>
<comment type="similarity">
    <text evidence="1">Belongs to the thioesterase family.</text>
</comment>
<evidence type="ECO:0000313" key="5">
    <source>
        <dbReference type="Proteomes" id="UP001596083"/>
    </source>
</evidence>
<accession>A0ABW0YX35</accession>
<evidence type="ECO:0000259" key="3">
    <source>
        <dbReference type="SMART" id="SM00824"/>
    </source>
</evidence>
<dbReference type="Pfam" id="PF00975">
    <property type="entry name" value="Thioesterase"/>
    <property type="match status" value="1"/>
</dbReference>
<organism evidence="4 5">
    <name type="scientific">Streptomyces gamaensis</name>
    <dbReference type="NCBI Taxonomy" id="1763542"/>
    <lineage>
        <taxon>Bacteria</taxon>
        <taxon>Bacillati</taxon>
        <taxon>Actinomycetota</taxon>
        <taxon>Actinomycetes</taxon>
        <taxon>Kitasatosporales</taxon>
        <taxon>Streptomycetaceae</taxon>
        <taxon>Streptomyces</taxon>
    </lineage>
</organism>